<dbReference type="GO" id="GO:0005634">
    <property type="term" value="C:nucleus"/>
    <property type="evidence" value="ECO:0007669"/>
    <property type="project" value="UniProtKB-SubCell"/>
</dbReference>
<evidence type="ECO:0000256" key="3">
    <source>
        <dbReference type="ARBA" id="ARBA00022771"/>
    </source>
</evidence>
<evidence type="ECO:0000256" key="1">
    <source>
        <dbReference type="ARBA" id="ARBA00004123"/>
    </source>
</evidence>
<feature type="compositionally biased region" description="Acidic residues" evidence="6">
    <location>
        <begin position="1"/>
        <end position="14"/>
    </location>
</feature>
<proteinExistence type="predicted"/>
<dbReference type="Proteomes" id="UP000186922">
    <property type="component" value="Unassembled WGS sequence"/>
</dbReference>
<protein>
    <recommendedName>
        <fullName evidence="9">BED-type domain-containing protein</fullName>
    </recommendedName>
</protein>
<sequence length="598" mass="68117">MSESEESDEETDEQQDTKRGTKVSRLDLWTEFERSAEYWPKSKHRKATCKHCVEAGVKVVKPIRGDRPRLLQHLKTCANVPRVVRERHFPKNDESKKRKSATDTLADDANKRTKSQASLRTFLDRPLTSSEQQQFEESYGDACVSCNIPFAASEDTRMVRLLKFLRPQLVIPSRFTVARRIVPARIKEATAEVSSKLIGQKYLTMTFDGYKNVSRDKVLGFLVTVRNENGTENFTLGSAIDITGTNYDGEYVMRETFQKLTEVKKDYKADYSANLGLVPFNLKVILDDDEFWLGAKEIAAVLRPLVSAQAKAESDNCTIADIGSAIRDIYCGFSLLKDRDVSWTLVSQLEKRWKSFYPTDVFAVAMFLDPKLKLDMFRRDPNKVHSGVIYTWASDLYRQFFQKDPTSLLTSAIRYTANQGVFDLKYTSQLSNPLDYWTYAEAEHSELAQLAKFLLSACPHAASVERFWKKMNDVHTASRNRLGLNLVSGMCTLKMEFCREDEELSRKRKREKDEKKAKMTGNVSDEPVVVVTVDEETVPVKLDQGGGETDLMELESQMAILDDLFGQDDNDMPSSEELEDDVSLTGKFFTLADLFVVK</sequence>
<keyword evidence="5" id="KW-0539">Nucleus</keyword>
<dbReference type="AlphaFoldDB" id="A0A1D1UH19"/>
<evidence type="ECO:0008006" key="9">
    <source>
        <dbReference type="Google" id="ProtNLM"/>
    </source>
</evidence>
<comment type="caution">
    <text evidence="7">The sequence shown here is derived from an EMBL/GenBank/DDBJ whole genome shotgun (WGS) entry which is preliminary data.</text>
</comment>
<evidence type="ECO:0000256" key="6">
    <source>
        <dbReference type="SAM" id="MobiDB-lite"/>
    </source>
</evidence>
<dbReference type="InterPro" id="IPR012337">
    <property type="entry name" value="RNaseH-like_sf"/>
</dbReference>
<dbReference type="PANTHER" id="PTHR46481">
    <property type="entry name" value="ZINC FINGER BED DOMAIN-CONTAINING PROTEIN 4"/>
    <property type="match status" value="1"/>
</dbReference>
<keyword evidence="4" id="KW-0862">Zinc</keyword>
<gene>
    <name evidence="7" type="primary">RvY_01632-1</name>
    <name evidence="7" type="synonym">RvY_01632.1</name>
    <name evidence="7" type="ORF">RvY_01632</name>
</gene>
<evidence type="ECO:0000256" key="4">
    <source>
        <dbReference type="ARBA" id="ARBA00022833"/>
    </source>
</evidence>
<evidence type="ECO:0000256" key="5">
    <source>
        <dbReference type="ARBA" id="ARBA00023242"/>
    </source>
</evidence>
<keyword evidence="3" id="KW-0863">Zinc-finger</keyword>
<dbReference type="SUPFAM" id="SSF53098">
    <property type="entry name" value="Ribonuclease H-like"/>
    <property type="match status" value="1"/>
</dbReference>
<reference evidence="7 8" key="1">
    <citation type="journal article" date="2016" name="Nat. Commun.">
        <title>Extremotolerant tardigrade genome and improved radiotolerance of human cultured cells by tardigrade-unique protein.</title>
        <authorList>
            <person name="Hashimoto T."/>
            <person name="Horikawa D.D."/>
            <person name="Saito Y."/>
            <person name="Kuwahara H."/>
            <person name="Kozuka-Hata H."/>
            <person name="Shin-I T."/>
            <person name="Minakuchi Y."/>
            <person name="Ohishi K."/>
            <person name="Motoyama A."/>
            <person name="Aizu T."/>
            <person name="Enomoto A."/>
            <person name="Kondo K."/>
            <person name="Tanaka S."/>
            <person name="Hara Y."/>
            <person name="Koshikawa S."/>
            <person name="Sagara H."/>
            <person name="Miura T."/>
            <person name="Yokobori S."/>
            <person name="Miyagawa K."/>
            <person name="Suzuki Y."/>
            <person name="Kubo T."/>
            <person name="Oyama M."/>
            <person name="Kohara Y."/>
            <person name="Fujiyama A."/>
            <person name="Arakawa K."/>
            <person name="Katayama T."/>
            <person name="Toyoda A."/>
            <person name="Kunieda T."/>
        </authorList>
    </citation>
    <scope>NUCLEOTIDE SEQUENCE [LARGE SCALE GENOMIC DNA]</scope>
    <source>
        <strain evidence="7 8">YOKOZUNA-1</strain>
    </source>
</reference>
<organism evidence="7 8">
    <name type="scientific">Ramazzottius varieornatus</name>
    <name type="common">Water bear</name>
    <name type="synonym">Tardigrade</name>
    <dbReference type="NCBI Taxonomy" id="947166"/>
    <lineage>
        <taxon>Eukaryota</taxon>
        <taxon>Metazoa</taxon>
        <taxon>Ecdysozoa</taxon>
        <taxon>Tardigrada</taxon>
        <taxon>Eutardigrada</taxon>
        <taxon>Parachela</taxon>
        <taxon>Hypsibioidea</taxon>
        <taxon>Ramazzottiidae</taxon>
        <taxon>Ramazzottius</taxon>
    </lineage>
</organism>
<feature type="region of interest" description="Disordered" evidence="6">
    <location>
        <begin position="1"/>
        <end position="23"/>
    </location>
</feature>
<dbReference type="EMBL" id="BDGG01000001">
    <property type="protein sequence ID" value="GAU89034.1"/>
    <property type="molecule type" value="Genomic_DNA"/>
</dbReference>
<name>A0A1D1UH19_RAMVA</name>
<keyword evidence="2" id="KW-0479">Metal-binding</keyword>
<keyword evidence="8" id="KW-1185">Reference proteome</keyword>
<accession>A0A1D1UH19</accession>
<dbReference type="InterPro" id="IPR052035">
    <property type="entry name" value="ZnF_BED_domain_contain"/>
</dbReference>
<feature type="compositionally biased region" description="Basic and acidic residues" evidence="6">
    <location>
        <begin position="83"/>
        <end position="96"/>
    </location>
</feature>
<comment type="subcellular location">
    <subcellularLocation>
        <location evidence="1">Nucleus</location>
    </subcellularLocation>
</comment>
<feature type="region of interest" description="Disordered" evidence="6">
    <location>
        <begin position="83"/>
        <end position="113"/>
    </location>
</feature>
<evidence type="ECO:0000256" key="2">
    <source>
        <dbReference type="ARBA" id="ARBA00022723"/>
    </source>
</evidence>
<dbReference type="PANTHER" id="PTHR46481:SF10">
    <property type="entry name" value="ZINC FINGER BED DOMAIN-CONTAINING PROTEIN 39"/>
    <property type="match status" value="1"/>
</dbReference>
<dbReference type="OrthoDB" id="4951847at2759"/>
<evidence type="ECO:0000313" key="7">
    <source>
        <dbReference type="EMBL" id="GAU89034.1"/>
    </source>
</evidence>
<dbReference type="GO" id="GO:0008270">
    <property type="term" value="F:zinc ion binding"/>
    <property type="evidence" value="ECO:0007669"/>
    <property type="project" value="UniProtKB-KW"/>
</dbReference>
<evidence type="ECO:0000313" key="8">
    <source>
        <dbReference type="Proteomes" id="UP000186922"/>
    </source>
</evidence>